<sequence>MSSLDRDQTPTYWRSLEAFEARLDTDADLRARVESEFPEQAADLMDPLSRRRFMQLMGASMALAGVATSAGCQRWEREEIVPLSTRPEGYVPGEARYYATTLEIGGVGEGVLVQTYDGRPIKVEGNPMHPFGTGATTTFAQASVLSLYDPDRSMRVRNREGTGGWDEVSALITGQVAIGDGTGLRVLSEASSSPTLARLRQAFLTRYPNARWYEYEPVSFDNERLGLGMAQGGEAGNALRAIPLLARAKRILSLEADIFGLHPARLRLAADFARGRGQDGENGGEMSRLYAVESTFTTAGTSADHRLPLPASHIGAFINVLVAAFEFAGKQLSGGNAAETTTQVQNALTATRSGEAGDPQRAAMFETVRPALAVLPERSLAFIAALATDLAEHRGESVVVAGPGLSPELHANVAALNSMLGAQGQTVAYATMPGDRSSSHLQDIVALAGEMRAGAVQNLIVLGGNPAYTAPAELGFAELLGKVANSIHLGEYYDETAAACAWHVPQLHTMESWGDARSYDGTYSLVQPLIEPMWRDRQNRPGRTASEMVAMLLGRGEVNGQLLVRETFDANFGGGDKAWRLALHNGFVQNSAFPVEVARGITRVDTPEPAAIGAGAYEVVFRPSSHTYDGRFANNAWMQELPDFITKLTWDNAALINPNTAEQMGVKNGELIALTLGGQSVELPVYTLPGQARGSIAVALGHGRTHAGRVAGLASENIPSTGFNVYGLRSSAAAYVGTGVTVSGTGKSYPLASTQDHWNMDEIGREGIEERLPELIRESTSSEYRNKPGVIAEAEHEIVMPAFVPDQNGKSLFEEHGYADQRTGTLGDSDEEVSRYQHKWGMAIDLGKCTGCNACVVACQAENNIPVVGKQEVMNSREMHWIRIDRYFAGAELKDDPHIAHQPVACQQCEMAPCEQVCPVGATIHSSEGLNDMVYNRCVGTRYCLNNCPYRVRRFNFLDYQGRSEAPGGSMDDARNAVRKLLFNPEVTVRSRGVMEKCTFCVQRIQQVKIAAKNAGVEEVPDGAIRTACQQACPAGAIEFGDLNDENSRVSRAHSLPRSYALLTNFYTRPRNLFLARIRNPNPNFAG</sequence>
<dbReference type="CDD" id="cd02784">
    <property type="entry name" value="MopB_CT_PHLH"/>
    <property type="match status" value="1"/>
</dbReference>
<protein>
    <submittedName>
        <fullName evidence="6">Molybdopterin oxidoreductase, iron-sulfur binding subunit</fullName>
    </submittedName>
</protein>
<dbReference type="GO" id="GO:0051536">
    <property type="term" value="F:iron-sulfur cluster binding"/>
    <property type="evidence" value="ECO:0007669"/>
    <property type="project" value="UniProtKB-KW"/>
</dbReference>
<evidence type="ECO:0000256" key="3">
    <source>
        <dbReference type="ARBA" id="ARBA00023014"/>
    </source>
</evidence>
<evidence type="ECO:0000259" key="5">
    <source>
        <dbReference type="PROSITE" id="PS51669"/>
    </source>
</evidence>
<dbReference type="InterPro" id="IPR030948">
    <property type="entry name" value="TAT_var_transloc_signal_dom"/>
</dbReference>
<dbReference type="Gene3D" id="2.40.40.20">
    <property type="match status" value="1"/>
</dbReference>
<dbReference type="InterPro" id="IPR009010">
    <property type="entry name" value="Asp_de-COase-like_dom_sf"/>
</dbReference>
<gene>
    <name evidence="6" type="ordered locus">Hoch_2413</name>
</gene>
<dbReference type="PROSITE" id="PS51669">
    <property type="entry name" value="4FE4S_MOW_BIS_MGD"/>
    <property type="match status" value="1"/>
</dbReference>
<dbReference type="InterPro" id="IPR017896">
    <property type="entry name" value="4Fe4S_Fe-S-bd"/>
</dbReference>
<accession>D0LJA3</accession>
<dbReference type="SUPFAM" id="SSF53706">
    <property type="entry name" value="Formate dehydrogenase/DMSO reductase, domains 1-3"/>
    <property type="match status" value="1"/>
</dbReference>
<dbReference type="SUPFAM" id="SSF54862">
    <property type="entry name" value="4Fe-4S ferredoxins"/>
    <property type="match status" value="1"/>
</dbReference>
<feature type="domain" description="4Fe-4S ferredoxin-type" evidence="4">
    <location>
        <begin position="897"/>
        <end position="928"/>
    </location>
</feature>
<feature type="domain" description="4Fe-4S ferredoxin-type" evidence="4">
    <location>
        <begin position="840"/>
        <end position="870"/>
    </location>
</feature>
<dbReference type="AlphaFoldDB" id="D0LJA3"/>
<dbReference type="HOGENOM" id="CLU_306470_0_0_7"/>
<dbReference type="KEGG" id="hoh:Hoch_2413"/>
<dbReference type="Gene3D" id="2.20.25.90">
    <property type="entry name" value="ADC-like domains"/>
    <property type="match status" value="1"/>
</dbReference>
<dbReference type="PROSITE" id="PS51379">
    <property type="entry name" value="4FE4S_FER_2"/>
    <property type="match status" value="2"/>
</dbReference>
<evidence type="ECO:0000256" key="2">
    <source>
        <dbReference type="ARBA" id="ARBA00023004"/>
    </source>
</evidence>
<dbReference type="eggNOG" id="COG0243">
    <property type="taxonomic scope" value="Bacteria"/>
</dbReference>
<dbReference type="NCBIfam" id="TIGR04519">
    <property type="entry name" value="MoCo_extend_TAT"/>
    <property type="match status" value="1"/>
</dbReference>
<dbReference type="eggNOG" id="COG0437">
    <property type="taxonomic scope" value="Bacteria"/>
</dbReference>
<evidence type="ECO:0000313" key="7">
    <source>
        <dbReference type="Proteomes" id="UP000001880"/>
    </source>
</evidence>
<dbReference type="OrthoDB" id="9789030at2"/>
<dbReference type="PANTHER" id="PTHR42783">
    <property type="entry name" value="GLUTAMATE SYNTHASE [NADPH] SMALL CHAIN"/>
    <property type="match status" value="1"/>
</dbReference>
<feature type="domain" description="4Fe-4S Mo/W bis-MGD-type" evidence="5">
    <location>
        <begin position="95"/>
        <end position="152"/>
    </location>
</feature>
<keyword evidence="3" id="KW-0411">Iron-sulfur</keyword>
<evidence type="ECO:0000313" key="6">
    <source>
        <dbReference type="EMBL" id="ACY14950.1"/>
    </source>
</evidence>
<dbReference type="Proteomes" id="UP000001880">
    <property type="component" value="Chromosome"/>
</dbReference>
<organism evidence="6 7">
    <name type="scientific">Haliangium ochraceum (strain DSM 14365 / JCM 11303 / SMP-2)</name>
    <dbReference type="NCBI Taxonomy" id="502025"/>
    <lineage>
        <taxon>Bacteria</taxon>
        <taxon>Pseudomonadati</taxon>
        <taxon>Myxococcota</taxon>
        <taxon>Polyangia</taxon>
        <taxon>Haliangiales</taxon>
        <taxon>Kofleriaceae</taxon>
        <taxon>Haliangium</taxon>
    </lineage>
</organism>
<dbReference type="STRING" id="502025.Hoch_2413"/>
<evidence type="ECO:0000256" key="1">
    <source>
        <dbReference type="ARBA" id="ARBA00022723"/>
    </source>
</evidence>
<evidence type="ECO:0000259" key="4">
    <source>
        <dbReference type="PROSITE" id="PS51379"/>
    </source>
</evidence>
<name>D0LJA3_HALO1</name>
<dbReference type="InterPro" id="IPR006963">
    <property type="entry name" value="Mopterin_OxRdtase_4Fe-4S_dom"/>
</dbReference>
<dbReference type="CDD" id="cd10551">
    <property type="entry name" value="PsrB"/>
    <property type="match status" value="1"/>
</dbReference>
<reference evidence="6 7" key="1">
    <citation type="journal article" date="2010" name="Stand. Genomic Sci.">
        <title>Complete genome sequence of Haliangium ochraceum type strain (SMP-2).</title>
        <authorList>
            <consortium name="US DOE Joint Genome Institute (JGI-PGF)"/>
            <person name="Ivanova N."/>
            <person name="Daum C."/>
            <person name="Lang E."/>
            <person name="Abt B."/>
            <person name="Kopitz M."/>
            <person name="Saunders E."/>
            <person name="Lapidus A."/>
            <person name="Lucas S."/>
            <person name="Glavina Del Rio T."/>
            <person name="Nolan M."/>
            <person name="Tice H."/>
            <person name="Copeland A."/>
            <person name="Cheng J.F."/>
            <person name="Chen F."/>
            <person name="Bruce D."/>
            <person name="Goodwin L."/>
            <person name="Pitluck S."/>
            <person name="Mavromatis K."/>
            <person name="Pati A."/>
            <person name="Mikhailova N."/>
            <person name="Chen A."/>
            <person name="Palaniappan K."/>
            <person name="Land M."/>
            <person name="Hauser L."/>
            <person name="Chang Y.J."/>
            <person name="Jeffries C.D."/>
            <person name="Detter J.C."/>
            <person name="Brettin T."/>
            <person name="Rohde M."/>
            <person name="Goker M."/>
            <person name="Bristow J."/>
            <person name="Markowitz V."/>
            <person name="Eisen J.A."/>
            <person name="Hugenholtz P."/>
            <person name="Kyrpides N.C."/>
            <person name="Klenk H.P."/>
        </authorList>
    </citation>
    <scope>NUCLEOTIDE SEQUENCE [LARGE SCALE GENOMIC DNA]</scope>
    <source>
        <strain evidence="7">DSM 14365 / CIP 107738 / JCM 11303 / AJ 13395 / SMP-2</strain>
    </source>
</reference>
<dbReference type="SUPFAM" id="SSF50692">
    <property type="entry name" value="ADC-like"/>
    <property type="match status" value="1"/>
</dbReference>
<dbReference type="GO" id="GO:0016491">
    <property type="term" value="F:oxidoreductase activity"/>
    <property type="evidence" value="ECO:0007669"/>
    <property type="project" value="InterPro"/>
</dbReference>
<dbReference type="Gene3D" id="3.30.70.20">
    <property type="match status" value="2"/>
</dbReference>
<proteinExistence type="predicted"/>
<dbReference type="Pfam" id="PF12838">
    <property type="entry name" value="Fer4_7"/>
    <property type="match status" value="1"/>
</dbReference>
<dbReference type="PANTHER" id="PTHR42783:SF3">
    <property type="entry name" value="GLUTAMATE SYNTHASE [NADPH] SMALL CHAIN-RELATED"/>
    <property type="match status" value="1"/>
</dbReference>
<keyword evidence="7" id="KW-1185">Reference proteome</keyword>
<keyword evidence="2" id="KW-0408">Iron</keyword>
<keyword evidence="1" id="KW-0479">Metal-binding</keyword>
<dbReference type="RefSeq" id="WP_012827558.1">
    <property type="nucleotide sequence ID" value="NC_013440.1"/>
</dbReference>
<dbReference type="EMBL" id="CP001804">
    <property type="protein sequence ID" value="ACY14950.1"/>
    <property type="molecule type" value="Genomic_DNA"/>
</dbReference>
<dbReference type="GO" id="GO:0046872">
    <property type="term" value="F:metal ion binding"/>
    <property type="evidence" value="ECO:0007669"/>
    <property type="project" value="UniProtKB-KW"/>
</dbReference>